<dbReference type="Proteomes" id="UP000323632">
    <property type="component" value="Unassembled WGS sequence"/>
</dbReference>
<comment type="similarity">
    <text evidence="1">Belongs to the AHA1 family.</text>
</comment>
<keyword evidence="4" id="KW-1185">Reference proteome</keyword>
<protein>
    <submittedName>
        <fullName evidence="3">Polyketide cyclase</fullName>
    </submittedName>
</protein>
<dbReference type="PANTHER" id="PTHR36929">
    <property type="entry name" value="ATTACHMENT SUBUNIT, PUTATIVE-RELATED"/>
    <property type="match status" value="1"/>
</dbReference>
<proteinExistence type="inferred from homology"/>
<evidence type="ECO:0000256" key="1">
    <source>
        <dbReference type="ARBA" id="ARBA00006817"/>
    </source>
</evidence>
<evidence type="ECO:0000313" key="4">
    <source>
        <dbReference type="Proteomes" id="UP000323632"/>
    </source>
</evidence>
<dbReference type="CDD" id="cd08894">
    <property type="entry name" value="SRPBCC_CalC_Aha1-like_1"/>
    <property type="match status" value="1"/>
</dbReference>
<dbReference type="PANTHER" id="PTHR36929:SF5">
    <property type="entry name" value="BLR6751 PROTEIN"/>
    <property type="match status" value="1"/>
</dbReference>
<sequence length="160" mass="18934">MENTTKNDSQKGREIFVERTFNAPVELVWEVFTKPEHIKEWWGPNGFTNTIEKMDVKPEGQWKFVMHGPDGEDFENLNVYKEIEQYKKIVMEHVGWPNHLYTITFTAQGDKTHVHWHMLFESKELLEKLARTHGVDKGLEQNMEKLGRYLSENIQTIISE</sequence>
<dbReference type="SUPFAM" id="SSF55961">
    <property type="entry name" value="Bet v1-like"/>
    <property type="match status" value="1"/>
</dbReference>
<gene>
    <name evidence="3" type="ORF">F0919_10835</name>
</gene>
<evidence type="ECO:0000259" key="2">
    <source>
        <dbReference type="Pfam" id="PF08327"/>
    </source>
</evidence>
<dbReference type="EMBL" id="VWSH01000002">
    <property type="protein sequence ID" value="KAA5535078.1"/>
    <property type="molecule type" value="Genomic_DNA"/>
</dbReference>
<organism evidence="3 4">
    <name type="scientific">Taibaiella lutea</name>
    <dbReference type="NCBI Taxonomy" id="2608001"/>
    <lineage>
        <taxon>Bacteria</taxon>
        <taxon>Pseudomonadati</taxon>
        <taxon>Bacteroidota</taxon>
        <taxon>Chitinophagia</taxon>
        <taxon>Chitinophagales</taxon>
        <taxon>Chitinophagaceae</taxon>
        <taxon>Taibaiella</taxon>
    </lineage>
</organism>
<dbReference type="InterPro" id="IPR023393">
    <property type="entry name" value="START-like_dom_sf"/>
</dbReference>
<comment type="caution">
    <text evidence="3">The sequence shown here is derived from an EMBL/GenBank/DDBJ whole genome shotgun (WGS) entry which is preliminary data.</text>
</comment>
<name>A0A5M6CIP7_9BACT</name>
<dbReference type="Gene3D" id="3.30.530.20">
    <property type="match status" value="1"/>
</dbReference>
<feature type="domain" description="Activator of Hsp90 ATPase homologue 1/2-like C-terminal" evidence="2">
    <location>
        <begin position="22"/>
        <end position="150"/>
    </location>
</feature>
<reference evidence="3 4" key="1">
    <citation type="submission" date="2019-09" db="EMBL/GenBank/DDBJ databases">
        <title>Genome sequence and assembly of Taibaiella sp.</title>
        <authorList>
            <person name="Chhetri G."/>
        </authorList>
    </citation>
    <scope>NUCLEOTIDE SEQUENCE [LARGE SCALE GENOMIC DNA]</scope>
    <source>
        <strain evidence="3 4">KVB11</strain>
    </source>
</reference>
<dbReference type="Pfam" id="PF08327">
    <property type="entry name" value="AHSA1"/>
    <property type="match status" value="1"/>
</dbReference>
<dbReference type="RefSeq" id="WP_150032757.1">
    <property type="nucleotide sequence ID" value="NZ_VWSH01000002.1"/>
</dbReference>
<dbReference type="AlphaFoldDB" id="A0A5M6CIP7"/>
<evidence type="ECO:0000313" key="3">
    <source>
        <dbReference type="EMBL" id="KAA5535078.1"/>
    </source>
</evidence>
<dbReference type="InterPro" id="IPR013538">
    <property type="entry name" value="ASHA1/2-like_C"/>
</dbReference>
<accession>A0A5M6CIP7</accession>